<feature type="compositionally biased region" description="Basic and acidic residues" evidence="1">
    <location>
        <begin position="1"/>
        <end position="35"/>
    </location>
</feature>
<dbReference type="RefSeq" id="WP_150404739.1">
    <property type="nucleotide sequence ID" value="NZ_VXLC01000014.1"/>
</dbReference>
<evidence type="ECO:0000313" key="3">
    <source>
        <dbReference type="Proteomes" id="UP000323876"/>
    </source>
</evidence>
<feature type="compositionally biased region" description="Basic and acidic residues" evidence="1">
    <location>
        <begin position="59"/>
        <end position="71"/>
    </location>
</feature>
<feature type="compositionally biased region" description="Low complexity" evidence="1">
    <location>
        <begin position="82"/>
        <end position="95"/>
    </location>
</feature>
<name>A0A5N0E9R2_9NOCA</name>
<dbReference type="AlphaFoldDB" id="A0A5N0E9R2"/>
<feature type="compositionally biased region" description="Polar residues" evidence="1">
    <location>
        <begin position="142"/>
        <end position="151"/>
    </location>
</feature>
<keyword evidence="3" id="KW-1185">Reference proteome</keyword>
<accession>A0A5N0E9R2</accession>
<protein>
    <submittedName>
        <fullName evidence="2">Uncharacterized protein</fullName>
    </submittedName>
</protein>
<organism evidence="2 3">
    <name type="scientific">Nocardia colli</name>
    <dbReference type="NCBI Taxonomy" id="2545717"/>
    <lineage>
        <taxon>Bacteria</taxon>
        <taxon>Bacillati</taxon>
        <taxon>Actinomycetota</taxon>
        <taxon>Actinomycetes</taxon>
        <taxon>Mycobacteriales</taxon>
        <taxon>Nocardiaceae</taxon>
        <taxon>Nocardia</taxon>
    </lineage>
</organism>
<gene>
    <name evidence="2" type="ORF">F3087_26600</name>
</gene>
<feature type="region of interest" description="Disordered" evidence="1">
    <location>
        <begin position="1"/>
        <end position="151"/>
    </location>
</feature>
<evidence type="ECO:0000313" key="2">
    <source>
        <dbReference type="EMBL" id="KAA8886167.1"/>
    </source>
</evidence>
<evidence type="ECO:0000256" key="1">
    <source>
        <dbReference type="SAM" id="MobiDB-lite"/>
    </source>
</evidence>
<dbReference type="EMBL" id="VXLC01000014">
    <property type="protein sequence ID" value="KAA8886167.1"/>
    <property type="molecule type" value="Genomic_DNA"/>
</dbReference>
<proteinExistence type="predicted"/>
<dbReference type="OrthoDB" id="123178at2"/>
<dbReference type="Proteomes" id="UP000323876">
    <property type="component" value="Unassembled WGS sequence"/>
</dbReference>
<comment type="caution">
    <text evidence="2">The sequence shown here is derived from an EMBL/GenBank/DDBJ whole genome shotgun (WGS) entry which is preliminary data.</text>
</comment>
<reference evidence="2 3" key="1">
    <citation type="submission" date="2019-09" db="EMBL/GenBank/DDBJ databases">
        <authorList>
            <person name="Wang X."/>
        </authorList>
    </citation>
    <scope>NUCLEOTIDE SEQUENCE [LARGE SCALE GENOMIC DNA]</scope>
    <source>
        <strain evidence="2 3">CICC 11023</strain>
    </source>
</reference>
<sequence length="248" mass="27119">MSTEYERTVHSGKSTDEAPLSEREAQSSWHEDEAARTTGEAETGLAEEHSSTTSAEQASKTDLDVEPEHVSTTEYDAEPDRATSANAGAGAATTADYEAQPAETAAADYDYDARPTAEEDQATTTAVDTEADQYPTADPATPASNGAEQQHVSLDDVETPLFAEADLDRLRSQWREVQGAFVDSPRDAVTQADKIVSDIIYQLTTVYAERKRVLEERSAGLQESDTEDLRQALRGYRGFFRRLLSIES</sequence>